<keyword evidence="2" id="KW-1185">Reference proteome</keyword>
<proteinExistence type="predicted"/>
<dbReference type="VEuPathDB" id="AmoebaDB:EIN_315660"/>
<evidence type="ECO:0000313" key="1">
    <source>
        <dbReference type="EMBL" id="ELP86937.1"/>
    </source>
</evidence>
<dbReference type="Proteomes" id="UP000014680">
    <property type="component" value="Unassembled WGS sequence"/>
</dbReference>
<sequence length="590" mass="68113">MTRLEECFLANVVLYMDSTLTAHVFSTINKKCLDAIKILKINPSYPVNTNTKQQDTFIQKECNFDLQQSFMREIRLFSNIETISFSTQTLQFLPLVPDTIKCFHLPLVSKCQVQKVLEQKEKIVAVSFKAMKTPIDFSTFNRLSRITFIITSPQKVSDFLTSYNQRFDFVYIRMEGFIDWEFLEHHSRYNIEKTVLEFDKKSLLEEVLRDKRLLLDVTICYRKCYKGMDPTVIVHTKDELNEYFNISKKGFNEQLVERYYPSNVKITGFCREHRILDFTNLRSVSSIKSLGSSLEIRPPALLTALDSKLNVSDVPLKELHLQGRNTQENVFPDTLTALTICDFKEVKNYTQLIRLCVCGNKTFPADECYNLTFLSLSCPSPPPLNKLEKLKVLCFDRKLVDVDINTMYPTSLESLQCYSGDIPKELGVTKLFLNDSLKNNEIEKYSKLKKLRFLGTNGDNKKLPSNLTSLTISCFGASTQKMSLKYIECAHVKELHIENCLVHSIELPNQLDTLYLHYCSFAISGEVCVKKLALNESIISNIEMISKRTLKNIYSRKSKISEFVQVELYDKFPLIELDKKVHPKVHKVSA</sequence>
<dbReference type="GeneID" id="14885895"/>
<dbReference type="KEGG" id="eiv:EIN_315660"/>
<gene>
    <name evidence="1" type="ORF">EIN_315660</name>
</gene>
<dbReference type="EMBL" id="KB206890">
    <property type="protein sequence ID" value="ELP86937.1"/>
    <property type="molecule type" value="Genomic_DNA"/>
</dbReference>
<dbReference type="AlphaFoldDB" id="A0A0A1TZC7"/>
<dbReference type="OMA" id="HSTAECY"/>
<evidence type="ECO:0000313" key="2">
    <source>
        <dbReference type="Proteomes" id="UP000014680"/>
    </source>
</evidence>
<accession>A0A0A1TZC7</accession>
<reference evidence="1 2" key="1">
    <citation type="submission" date="2012-10" db="EMBL/GenBank/DDBJ databases">
        <authorList>
            <person name="Zafar N."/>
            <person name="Inman J."/>
            <person name="Hall N."/>
            <person name="Lorenzi H."/>
            <person name="Caler E."/>
        </authorList>
    </citation>
    <scope>NUCLEOTIDE SEQUENCE [LARGE SCALE GENOMIC DNA]</scope>
    <source>
        <strain evidence="1 2">IP1</strain>
    </source>
</reference>
<dbReference type="RefSeq" id="XP_004253708.1">
    <property type="nucleotide sequence ID" value="XM_004253660.1"/>
</dbReference>
<name>A0A0A1TZC7_ENTIV</name>
<protein>
    <submittedName>
        <fullName evidence="1">Uncharacterized protein</fullName>
    </submittedName>
</protein>
<dbReference type="OrthoDB" id="31628at2759"/>
<organism evidence="1 2">
    <name type="scientific">Entamoeba invadens IP1</name>
    <dbReference type="NCBI Taxonomy" id="370355"/>
    <lineage>
        <taxon>Eukaryota</taxon>
        <taxon>Amoebozoa</taxon>
        <taxon>Evosea</taxon>
        <taxon>Archamoebae</taxon>
        <taxon>Mastigamoebida</taxon>
        <taxon>Entamoebidae</taxon>
        <taxon>Entamoeba</taxon>
    </lineage>
</organism>